<dbReference type="EMBL" id="FZOC01000001">
    <property type="protein sequence ID" value="SNR61513.1"/>
    <property type="molecule type" value="Genomic_DNA"/>
</dbReference>
<feature type="domain" description="AB hydrolase-1" evidence="1">
    <location>
        <begin position="4"/>
        <end position="200"/>
    </location>
</feature>
<sequence length="216" mass="23434">MTGLVFLHGWGFGPEAWSPWADAFPERPVALLDAGYYGPERYALPPCPDGWIGIGHSLGFARLLAMDIPWRGLLGFGGFLRFCAPEPTCCGVPHTTVDAMIDRLEGDPTDVLRRFLRRCGMNGMSPRQPTAEGLSRLRRDLLFLRGPGLSAPAGPPPTLLIHAADDRIVPLSLAEETCAALKGARLATLERGGHALPFLHMGPCLSMCREFLHGLP</sequence>
<evidence type="ECO:0000313" key="2">
    <source>
        <dbReference type="EMBL" id="SNR61513.1"/>
    </source>
</evidence>
<dbReference type="RefSeq" id="WP_179216831.1">
    <property type="nucleotide sequence ID" value="NZ_FZOC01000001.1"/>
</dbReference>
<dbReference type="Pfam" id="PF12697">
    <property type="entry name" value="Abhydrolase_6"/>
    <property type="match status" value="1"/>
</dbReference>
<evidence type="ECO:0000313" key="3">
    <source>
        <dbReference type="Proteomes" id="UP000198324"/>
    </source>
</evidence>
<gene>
    <name evidence="2" type="ORF">SAMN04488503_0370</name>
</gene>
<dbReference type="InterPro" id="IPR029058">
    <property type="entry name" value="AB_hydrolase_fold"/>
</dbReference>
<proteinExistence type="predicted"/>
<accession>A0A238XST7</accession>
<dbReference type="Proteomes" id="UP000198324">
    <property type="component" value="Unassembled WGS sequence"/>
</dbReference>
<dbReference type="AlphaFoldDB" id="A0A238XST7"/>
<dbReference type="Gene3D" id="3.40.50.1820">
    <property type="entry name" value="alpha/beta hydrolase"/>
    <property type="match status" value="1"/>
</dbReference>
<protein>
    <submittedName>
        <fullName evidence="2">Pimeloyl-[acyl-carrier protein] methyl ester esterase</fullName>
    </submittedName>
</protein>
<dbReference type="SUPFAM" id="SSF53474">
    <property type="entry name" value="alpha/beta-Hydrolases"/>
    <property type="match status" value="1"/>
</dbReference>
<reference evidence="2 3" key="1">
    <citation type="submission" date="2017-06" db="EMBL/GenBank/DDBJ databases">
        <authorList>
            <person name="Kim H.J."/>
            <person name="Triplett B.A."/>
        </authorList>
    </citation>
    <scope>NUCLEOTIDE SEQUENCE [LARGE SCALE GENOMIC DNA]</scope>
    <source>
        <strain evidence="2 3">DSM 13116</strain>
    </source>
</reference>
<keyword evidence="3" id="KW-1185">Reference proteome</keyword>
<evidence type="ECO:0000259" key="1">
    <source>
        <dbReference type="Pfam" id="PF12697"/>
    </source>
</evidence>
<name>A0A238XST7_9BACT</name>
<organism evidence="2 3">
    <name type="scientific">Humidesulfovibrio mexicanus</name>
    <dbReference type="NCBI Taxonomy" id="147047"/>
    <lineage>
        <taxon>Bacteria</taxon>
        <taxon>Pseudomonadati</taxon>
        <taxon>Thermodesulfobacteriota</taxon>
        <taxon>Desulfovibrionia</taxon>
        <taxon>Desulfovibrionales</taxon>
        <taxon>Desulfovibrionaceae</taxon>
        <taxon>Humidesulfovibrio</taxon>
    </lineage>
</organism>
<dbReference type="InterPro" id="IPR000073">
    <property type="entry name" value="AB_hydrolase_1"/>
</dbReference>